<gene>
    <name evidence="3" type="ORF">GH714_022571</name>
</gene>
<dbReference type="Pfam" id="PF00443">
    <property type="entry name" value="UCH"/>
    <property type="match status" value="1"/>
</dbReference>
<dbReference type="InterPro" id="IPR050185">
    <property type="entry name" value="Ub_carboxyl-term_hydrolase"/>
</dbReference>
<evidence type="ECO:0000313" key="3">
    <source>
        <dbReference type="EMBL" id="KAF2288886.1"/>
    </source>
</evidence>
<accession>A0A6A6KLA4</accession>
<dbReference type="PROSITE" id="PS50235">
    <property type="entry name" value="USP_3"/>
    <property type="match status" value="1"/>
</dbReference>
<sequence length="619" mass="68037">MGKKVKKRSRSLQKEKRVTAPSPKIAPQQINPSVDAIDDGVTVPKERKPCAHLNKGFNLNSLSEKLGSSDPLMCEDCNEGVADKRGVRGKANMARRKRQSIQNLSPNPFGTLIPVEKTEENGEKKDSLFDAVKLIKTRSLGKSSVDVENVWFGGGSVASEIKRRHSIKQLREKRPLHGMNKLRDFFLDQDASFGPLTIALKKLYDETKPETGLKNVINPRSFFGCICSKAPQFRGFQQQDSHELLRCLLDGLSSEELAVRKQINTLKDDEISLKHGPTFMDSLFGGQIASTVSCIECNHSSTVYEPFLDLSLPVPTKKPPTKKVQPVSRPKKTKLPPKRGGRMRGKADKDTDSVSAQSISDPSTSNEYSDRTHATVPHGENVVASSGDAAGSDSVCLPTVSDKSGLPSESFSAAPNIENEQAVEATLEQTAASYEDFTWMDYLEPETISDEHDFTSQSNDVSTSHYSGNMIPNDDLMEKSQVCSVDREPDLKPDSSSVNCWEAEVPLVVRSSEVLLLPYKEESFTDGEIIKVEAEASSSVVGCGQDEADFDGFGIYSTSLRVDEPSSTGYATVKDQPDYSQLSGNGAAEEDEDEEKTSRKVKVKRDATKRVLIDKAPRF</sequence>
<protein>
    <recommendedName>
        <fullName evidence="2">USP domain-containing protein</fullName>
    </recommendedName>
</protein>
<dbReference type="AlphaFoldDB" id="A0A6A6KLA4"/>
<feature type="compositionally biased region" description="Polar residues" evidence="1">
    <location>
        <begin position="353"/>
        <end position="367"/>
    </location>
</feature>
<dbReference type="PANTHER" id="PTHR21646:SF39">
    <property type="entry name" value="UBIQUITIN CARBOXYL-TERMINAL HYDROLASE 16"/>
    <property type="match status" value="1"/>
</dbReference>
<dbReference type="EMBL" id="JAAGAX010000016">
    <property type="protein sequence ID" value="KAF2288886.1"/>
    <property type="molecule type" value="Genomic_DNA"/>
</dbReference>
<feature type="compositionally biased region" description="Basic residues" evidence="1">
    <location>
        <begin position="1"/>
        <end position="11"/>
    </location>
</feature>
<feature type="region of interest" description="Disordered" evidence="1">
    <location>
        <begin position="311"/>
        <end position="406"/>
    </location>
</feature>
<feature type="region of interest" description="Disordered" evidence="1">
    <location>
        <begin position="566"/>
        <end position="601"/>
    </location>
</feature>
<evidence type="ECO:0000313" key="4">
    <source>
        <dbReference type="Proteomes" id="UP000467840"/>
    </source>
</evidence>
<dbReference type="Gene3D" id="3.90.70.10">
    <property type="entry name" value="Cysteine proteinases"/>
    <property type="match status" value="1"/>
</dbReference>
<feature type="compositionally biased region" description="Low complexity" evidence="1">
    <location>
        <begin position="382"/>
        <end position="395"/>
    </location>
</feature>
<evidence type="ECO:0000259" key="2">
    <source>
        <dbReference type="PROSITE" id="PS50235"/>
    </source>
</evidence>
<dbReference type="InterPro" id="IPR028889">
    <property type="entry name" value="USP"/>
</dbReference>
<feature type="compositionally biased region" description="Basic residues" evidence="1">
    <location>
        <begin position="329"/>
        <end position="344"/>
    </location>
</feature>
<proteinExistence type="predicted"/>
<name>A0A6A6KLA4_HEVBR</name>
<feature type="region of interest" description="Disordered" evidence="1">
    <location>
        <begin position="1"/>
        <end position="36"/>
    </location>
</feature>
<dbReference type="InterPro" id="IPR038765">
    <property type="entry name" value="Papain-like_cys_pep_sf"/>
</dbReference>
<keyword evidence="4" id="KW-1185">Reference proteome</keyword>
<organism evidence="3 4">
    <name type="scientific">Hevea brasiliensis</name>
    <name type="common">Para rubber tree</name>
    <name type="synonym">Siphonia brasiliensis</name>
    <dbReference type="NCBI Taxonomy" id="3981"/>
    <lineage>
        <taxon>Eukaryota</taxon>
        <taxon>Viridiplantae</taxon>
        <taxon>Streptophyta</taxon>
        <taxon>Embryophyta</taxon>
        <taxon>Tracheophyta</taxon>
        <taxon>Spermatophyta</taxon>
        <taxon>Magnoliopsida</taxon>
        <taxon>eudicotyledons</taxon>
        <taxon>Gunneridae</taxon>
        <taxon>Pentapetalae</taxon>
        <taxon>rosids</taxon>
        <taxon>fabids</taxon>
        <taxon>Malpighiales</taxon>
        <taxon>Euphorbiaceae</taxon>
        <taxon>Crotonoideae</taxon>
        <taxon>Micrandreae</taxon>
        <taxon>Hevea</taxon>
    </lineage>
</organism>
<dbReference type="PANTHER" id="PTHR21646">
    <property type="entry name" value="UBIQUITIN CARBOXYL-TERMINAL HYDROLASE"/>
    <property type="match status" value="1"/>
</dbReference>
<dbReference type="GO" id="GO:0004843">
    <property type="term" value="F:cysteine-type deubiquitinase activity"/>
    <property type="evidence" value="ECO:0007669"/>
    <property type="project" value="InterPro"/>
</dbReference>
<dbReference type="SUPFAM" id="SSF54001">
    <property type="entry name" value="Cysteine proteinases"/>
    <property type="match status" value="1"/>
</dbReference>
<feature type="domain" description="USP" evidence="2">
    <location>
        <begin position="145"/>
        <end position="522"/>
    </location>
</feature>
<dbReference type="InterPro" id="IPR001394">
    <property type="entry name" value="Peptidase_C19_UCH"/>
</dbReference>
<dbReference type="Proteomes" id="UP000467840">
    <property type="component" value="Chromosome 8"/>
</dbReference>
<dbReference type="GO" id="GO:0016579">
    <property type="term" value="P:protein deubiquitination"/>
    <property type="evidence" value="ECO:0007669"/>
    <property type="project" value="InterPro"/>
</dbReference>
<evidence type="ECO:0000256" key="1">
    <source>
        <dbReference type="SAM" id="MobiDB-lite"/>
    </source>
</evidence>
<reference evidence="3 4" key="1">
    <citation type="journal article" date="2020" name="Mol. Plant">
        <title>The Chromosome-Based Rubber Tree Genome Provides New Insights into Spurge Genome Evolution and Rubber Biosynthesis.</title>
        <authorList>
            <person name="Liu J."/>
            <person name="Shi C."/>
            <person name="Shi C.C."/>
            <person name="Li W."/>
            <person name="Zhang Q.J."/>
            <person name="Zhang Y."/>
            <person name="Li K."/>
            <person name="Lu H.F."/>
            <person name="Shi C."/>
            <person name="Zhu S.T."/>
            <person name="Xiao Z.Y."/>
            <person name="Nan H."/>
            <person name="Yue Y."/>
            <person name="Zhu X.G."/>
            <person name="Wu Y."/>
            <person name="Hong X.N."/>
            <person name="Fan G.Y."/>
            <person name="Tong Y."/>
            <person name="Zhang D."/>
            <person name="Mao C.L."/>
            <person name="Liu Y.L."/>
            <person name="Hao S.J."/>
            <person name="Liu W.Q."/>
            <person name="Lv M.Q."/>
            <person name="Zhang H.B."/>
            <person name="Liu Y."/>
            <person name="Hu-Tang G.R."/>
            <person name="Wang J.P."/>
            <person name="Wang J.H."/>
            <person name="Sun Y.H."/>
            <person name="Ni S.B."/>
            <person name="Chen W.B."/>
            <person name="Zhang X.C."/>
            <person name="Jiao Y.N."/>
            <person name="Eichler E.E."/>
            <person name="Li G.H."/>
            <person name="Liu X."/>
            <person name="Gao L.Z."/>
        </authorList>
    </citation>
    <scope>NUCLEOTIDE SEQUENCE [LARGE SCALE GENOMIC DNA]</scope>
    <source>
        <strain evidence="4">cv. GT1</strain>
        <tissue evidence="3">Leaf</tissue>
    </source>
</reference>
<comment type="caution">
    <text evidence="3">The sequence shown here is derived from an EMBL/GenBank/DDBJ whole genome shotgun (WGS) entry which is preliminary data.</text>
</comment>